<proteinExistence type="predicted"/>
<gene>
    <name evidence="1" type="ORF">Scep_021913</name>
</gene>
<protein>
    <submittedName>
        <fullName evidence="1">Uncharacterized protein</fullName>
    </submittedName>
</protein>
<accession>A0AAP0FF94</accession>
<evidence type="ECO:0000313" key="1">
    <source>
        <dbReference type="EMBL" id="KAK9105069.1"/>
    </source>
</evidence>
<dbReference type="EMBL" id="JBBNAG010000009">
    <property type="protein sequence ID" value="KAK9105069.1"/>
    <property type="molecule type" value="Genomic_DNA"/>
</dbReference>
<dbReference type="AlphaFoldDB" id="A0AAP0FF94"/>
<reference evidence="1 2" key="1">
    <citation type="submission" date="2024-01" db="EMBL/GenBank/DDBJ databases">
        <title>Genome assemblies of Stephania.</title>
        <authorList>
            <person name="Yang L."/>
        </authorList>
    </citation>
    <scope>NUCLEOTIDE SEQUENCE [LARGE SCALE GENOMIC DNA]</scope>
    <source>
        <strain evidence="1">JXDWG</strain>
        <tissue evidence="1">Leaf</tissue>
    </source>
</reference>
<name>A0AAP0FF94_9MAGN</name>
<sequence>MAVYNGVLKRYRVFGASVDNPLSPKTLVDKSRTVRHGRSFRFSEVVNEEGRKMEANVAMENKEPFNVCPSNYNVYQNDPKP</sequence>
<comment type="caution">
    <text evidence="1">The sequence shown here is derived from an EMBL/GenBank/DDBJ whole genome shotgun (WGS) entry which is preliminary data.</text>
</comment>
<dbReference type="Proteomes" id="UP001419268">
    <property type="component" value="Unassembled WGS sequence"/>
</dbReference>
<evidence type="ECO:0000313" key="2">
    <source>
        <dbReference type="Proteomes" id="UP001419268"/>
    </source>
</evidence>
<organism evidence="1 2">
    <name type="scientific">Stephania cephalantha</name>
    <dbReference type="NCBI Taxonomy" id="152367"/>
    <lineage>
        <taxon>Eukaryota</taxon>
        <taxon>Viridiplantae</taxon>
        <taxon>Streptophyta</taxon>
        <taxon>Embryophyta</taxon>
        <taxon>Tracheophyta</taxon>
        <taxon>Spermatophyta</taxon>
        <taxon>Magnoliopsida</taxon>
        <taxon>Ranunculales</taxon>
        <taxon>Menispermaceae</taxon>
        <taxon>Menispermoideae</taxon>
        <taxon>Cissampelideae</taxon>
        <taxon>Stephania</taxon>
    </lineage>
</organism>
<keyword evidence="2" id="KW-1185">Reference proteome</keyword>